<feature type="region of interest" description="Disordered" evidence="3">
    <location>
        <begin position="87"/>
        <end position="121"/>
    </location>
</feature>
<feature type="compositionally biased region" description="Low complexity" evidence="3">
    <location>
        <begin position="66"/>
        <end position="78"/>
    </location>
</feature>
<feature type="domain" description="Zn(2)-C6 fungal-type" evidence="4">
    <location>
        <begin position="15"/>
        <end position="47"/>
    </location>
</feature>
<keyword evidence="2" id="KW-0539">Nucleus</keyword>
<evidence type="ECO:0000256" key="3">
    <source>
        <dbReference type="SAM" id="MobiDB-lite"/>
    </source>
</evidence>
<dbReference type="InterPro" id="IPR036864">
    <property type="entry name" value="Zn2-C6_fun-type_DNA-bd_sf"/>
</dbReference>
<dbReference type="STRING" id="215250.A0A316YL10"/>
<dbReference type="GeneID" id="37044167"/>
<dbReference type="InterPro" id="IPR021858">
    <property type="entry name" value="Fun_TF"/>
</dbReference>
<evidence type="ECO:0000256" key="1">
    <source>
        <dbReference type="ARBA" id="ARBA00004123"/>
    </source>
</evidence>
<dbReference type="GO" id="GO:0008270">
    <property type="term" value="F:zinc ion binding"/>
    <property type="evidence" value="ECO:0007669"/>
    <property type="project" value="InterPro"/>
</dbReference>
<reference evidence="5" key="1">
    <citation type="journal article" date="2018" name="Mol. Biol. Evol.">
        <title>Broad Genomic Sampling Reveals a Smut Pathogenic Ancestry of the Fungal Clade Ustilaginomycotina.</title>
        <authorList>
            <person name="Kijpornyongpan T."/>
            <person name="Mondo S.J."/>
            <person name="Barry K."/>
            <person name="Sandor L."/>
            <person name="Lee J."/>
            <person name="Lipzen A."/>
            <person name="Pangilinan J."/>
            <person name="LaButti K."/>
            <person name="Hainaut M."/>
            <person name="Henrissat B."/>
            <person name="Grigoriev I.V."/>
            <person name="Spatafora J.W."/>
            <person name="Aime M.C."/>
        </authorList>
    </citation>
    <scope>NUCLEOTIDE SEQUENCE [LARGE SCALE GENOMIC DNA]</scope>
    <source>
        <strain evidence="5">MCA 4198</strain>
    </source>
</reference>
<dbReference type="Proteomes" id="UP000245768">
    <property type="component" value="Unassembled WGS sequence"/>
</dbReference>
<dbReference type="CDD" id="cd00067">
    <property type="entry name" value="GAL4"/>
    <property type="match status" value="1"/>
</dbReference>
<dbReference type="PANTHER" id="PTHR37534:SF46">
    <property type="entry name" value="ZN(II)2CYS6 TRANSCRIPTION FACTOR (EUROFUNG)"/>
    <property type="match status" value="1"/>
</dbReference>
<proteinExistence type="predicted"/>
<dbReference type="AlphaFoldDB" id="A0A316YL10"/>
<dbReference type="SUPFAM" id="SSF57701">
    <property type="entry name" value="Zn2/Cys6 DNA-binding domain"/>
    <property type="match status" value="1"/>
</dbReference>
<evidence type="ECO:0000313" key="5">
    <source>
        <dbReference type="EMBL" id="PWN89736.1"/>
    </source>
</evidence>
<evidence type="ECO:0000259" key="4">
    <source>
        <dbReference type="PROSITE" id="PS50048"/>
    </source>
</evidence>
<feature type="compositionally biased region" description="Low complexity" evidence="3">
    <location>
        <begin position="87"/>
        <end position="104"/>
    </location>
</feature>
<name>A0A316YL10_9BASI</name>
<dbReference type="GO" id="GO:0005634">
    <property type="term" value="C:nucleus"/>
    <property type="evidence" value="ECO:0007669"/>
    <property type="project" value="UniProtKB-SubCell"/>
</dbReference>
<dbReference type="Gene3D" id="4.10.240.10">
    <property type="entry name" value="Zn(2)-C6 fungal-type DNA-binding domain"/>
    <property type="match status" value="1"/>
</dbReference>
<dbReference type="RefSeq" id="XP_025376934.1">
    <property type="nucleotide sequence ID" value="XM_025522251.1"/>
</dbReference>
<feature type="region of interest" description="Disordered" evidence="3">
    <location>
        <begin position="59"/>
        <end position="78"/>
    </location>
</feature>
<dbReference type="InterPro" id="IPR001138">
    <property type="entry name" value="Zn2Cys6_DnaBD"/>
</dbReference>
<comment type="subcellular location">
    <subcellularLocation>
        <location evidence="1">Nucleus</location>
    </subcellularLocation>
</comment>
<keyword evidence="6" id="KW-1185">Reference proteome</keyword>
<sequence>MSASASRRFSRTKTGCFTCRARRKKCDETRDPETGACQRCRKSAIQCLGFPALKRAPPSAERRQLAAGAADTAGAAGRISTADAADTIGTAGTAGPSTPQQAPADLPPADPPSASQADDDDVSNVDILQLLDKPLDDLPWCLFDSIPTGSSSLEDARSLLATPLASSELPLAPTGAARLSNKQALDILADVFAATCTHRWRASKEVEESRMKLVSALSRRLHRSEVFALSVAALIAFQHFDRGSVQAQDNAKEQVLQDKWAAISQALSDTQIRRLTAFLEWLGADSKQRSRSAELRSPNDECSFLFDLADQVLVQVTWAADQEQELASMQCSPLENAAVVHVDKYLHAGMNLALIAYRHHSARHFQKQLRAVEDLLNNLLGRNHSVQLDAIHGLDAVGFRTFVWTDILNALLGCRSTTLHYNLASGADSATPLGETAADAIGDEGTRLRICFGCPEDVLLVLATIANLHFQLLHAHRNGAITGQGLASLPAWAFHQAHELQERLRKSQQRADARHQMRMQRGRREHHHLGNMWRHAASILLRTAIYREGPLTADNQAHLRAILDIWQQPHLRPTTVAWGNASMPLLCAAFVALSPADRHVCWDALTASGSAEKGRESYRSFVTHLWRRSEETGFVMLWQDALPSFGEVMSIM</sequence>
<evidence type="ECO:0000256" key="2">
    <source>
        <dbReference type="ARBA" id="ARBA00023242"/>
    </source>
</evidence>
<dbReference type="GO" id="GO:0000981">
    <property type="term" value="F:DNA-binding transcription factor activity, RNA polymerase II-specific"/>
    <property type="evidence" value="ECO:0007669"/>
    <property type="project" value="InterPro"/>
</dbReference>
<protein>
    <recommendedName>
        <fullName evidence="4">Zn(2)-C6 fungal-type domain-containing protein</fullName>
    </recommendedName>
</protein>
<evidence type="ECO:0000313" key="6">
    <source>
        <dbReference type="Proteomes" id="UP000245768"/>
    </source>
</evidence>
<dbReference type="InParanoid" id="A0A316YL10"/>
<dbReference type="PANTHER" id="PTHR37534">
    <property type="entry name" value="TRANSCRIPTIONAL ACTIVATOR PROTEIN UGA3"/>
    <property type="match status" value="1"/>
</dbReference>
<dbReference type="EMBL" id="KZ819637">
    <property type="protein sequence ID" value="PWN89736.1"/>
    <property type="molecule type" value="Genomic_DNA"/>
</dbReference>
<dbReference type="PROSITE" id="PS00463">
    <property type="entry name" value="ZN2_CY6_FUNGAL_1"/>
    <property type="match status" value="1"/>
</dbReference>
<dbReference type="Pfam" id="PF00172">
    <property type="entry name" value="Zn_clus"/>
    <property type="match status" value="1"/>
</dbReference>
<organism evidence="5 6">
    <name type="scientific">Acaromyces ingoldii</name>
    <dbReference type="NCBI Taxonomy" id="215250"/>
    <lineage>
        <taxon>Eukaryota</taxon>
        <taxon>Fungi</taxon>
        <taxon>Dikarya</taxon>
        <taxon>Basidiomycota</taxon>
        <taxon>Ustilaginomycotina</taxon>
        <taxon>Exobasidiomycetes</taxon>
        <taxon>Exobasidiales</taxon>
        <taxon>Cryptobasidiaceae</taxon>
        <taxon>Acaromyces</taxon>
    </lineage>
</organism>
<gene>
    <name evidence="5" type="ORF">FA10DRAFT_268248</name>
</gene>
<accession>A0A316YL10</accession>
<dbReference type="SMART" id="SM00066">
    <property type="entry name" value="GAL4"/>
    <property type="match status" value="1"/>
</dbReference>
<dbReference type="Pfam" id="PF11951">
    <property type="entry name" value="Fungal_trans_2"/>
    <property type="match status" value="1"/>
</dbReference>
<dbReference type="OrthoDB" id="5419315at2759"/>
<dbReference type="PROSITE" id="PS50048">
    <property type="entry name" value="ZN2_CY6_FUNGAL_2"/>
    <property type="match status" value="1"/>
</dbReference>